<dbReference type="RefSeq" id="XP_008099948.1">
    <property type="nucleotide sequence ID" value="XM_008101757.1"/>
</dbReference>
<evidence type="ECO:0000256" key="1">
    <source>
        <dbReference type="SAM" id="MobiDB-lite"/>
    </source>
</evidence>
<dbReference type="EMBL" id="GG697403">
    <property type="protein sequence ID" value="EFQ35928.1"/>
    <property type="molecule type" value="Genomic_DNA"/>
</dbReference>
<evidence type="ECO:0000313" key="2">
    <source>
        <dbReference type="EMBL" id="EFQ35928.1"/>
    </source>
</evidence>
<dbReference type="AlphaFoldDB" id="E3QYJ0"/>
<dbReference type="HOGENOM" id="CLU_2291507_0_0_1"/>
<feature type="region of interest" description="Disordered" evidence="1">
    <location>
        <begin position="1"/>
        <end position="29"/>
    </location>
</feature>
<sequence length="101" mass="11485">MSVEKDGVRPAVADRGPTKEDEMEYRQDDKTSHEWMRYEIDANARQEGTRIITPTMTLARILLDLTAPFLPLLPGACFLLGIGQEGKGPNCPSKWVRWRIK</sequence>
<gene>
    <name evidence="2" type="ORF">GLRG_11036</name>
</gene>
<organism evidence="3">
    <name type="scientific">Colletotrichum graminicola (strain M1.001 / M2 / FGSC 10212)</name>
    <name type="common">Maize anthracnose fungus</name>
    <name type="synonym">Glomerella graminicola</name>
    <dbReference type="NCBI Taxonomy" id="645133"/>
    <lineage>
        <taxon>Eukaryota</taxon>
        <taxon>Fungi</taxon>
        <taxon>Dikarya</taxon>
        <taxon>Ascomycota</taxon>
        <taxon>Pezizomycotina</taxon>
        <taxon>Sordariomycetes</taxon>
        <taxon>Hypocreomycetidae</taxon>
        <taxon>Glomerellales</taxon>
        <taxon>Glomerellaceae</taxon>
        <taxon>Colletotrichum</taxon>
        <taxon>Colletotrichum graminicola species complex</taxon>
    </lineage>
</organism>
<dbReference type="Proteomes" id="UP000008782">
    <property type="component" value="Unassembled WGS sequence"/>
</dbReference>
<dbReference type="VEuPathDB" id="FungiDB:GLRG_11036"/>
<name>E3QYJ0_COLGM</name>
<dbReference type="GeneID" id="24416401"/>
<feature type="compositionally biased region" description="Basic and acidic residues" evidence="1">
    <location>
        <begin position="16"/>
        <end position="29"/>
    </location>
</feature>
<accession>E3QYJ0</accession>
<reference evidence="3" key="1">
    <citation type="journal article" date="2012" name="Nat. Genet.">
        <title>Lifestyle transitions in plant pathogenic Colletotrichum fungi deciphered by genome and transcriptome analyses.</title>
        <authorList>
            <person name="O'Connell R.J."/>
            <person name="Thon M.R."/>
            <person name="Hacquard S."/>
            <person name="Amyotte S.G."/>
            <person name="Kleemann J."/>
            <person name="Torres M.F."/>
            <person name="Damm U."/>
            <person name="Buiate E.A."/>
            <person name="Epstein L."/>
            <person name="Alkan N."/>
            <person name="Altmueller J."/>
            <person name="Alvarado-Balderrama L."/>
            <person name="Bauser C.A."/>
            <person name="Becker C."/>
            <person name="Birren B.W."/>
            <person name="Chen Z."/>
            <person name="Choi J."/>
            <person name="Crouch J.A."/>
            <person name="Duvick J.P."/>
            <person name="Farman M.A."/>
            <person name="Gan P."/>
            <person name="Heiman D."/>
            <person name="Henrissat B."/>
            <person name="Howard R.J."/>
            <person name="Kabbage M."/>
            <person name="Koch C."/>
            <person name="Kracher B."/>
            <person name="Kubo Y."/>
            <person name="Law A.D."/>
            <person name="Lebrun M.-H."/>
            <person name="Lee Y.-H."/>
            <person name="Miyara I."/>
            <person name="Moore N."/>
            <person name="Neumann U."/>
            <person name="Nordstroem K."/>
            <person name="Panaccione D.G."/>
            <person name="Panstruga R."/>
            <person name="Place M."/>
            <person name="Proctor R.H."/>
            <person name="Prusky D."/>
            <person name="Rech G."/>
            <person name="Reinhardt R."/>
            <person name="Rollins J.A."/>
            <person name="Rounsley S."/>
            <person name="Schardl C.L."/>
            <person name="Schwartz D.C."/>
            <person name="Shenoy N."/>
            <person name="Shirasu K."/>
            <person name="Sikhakolli U.R."/>
            <person name="Stueber K."/>
            <person name="Sukno S.A."/>
            <person name="Sweigard J.A."/>
            <person name="Takano Y."/>
            <person name="Takahara H."/>
            <person name="Trail F."/>
            <person name="van der Does H.C."/>
            <person name="Voll L.M."/>
            <person name="Will I."/>
            <person name="Young S."/>
            <person name="Zeng Q."/>
            <person name="Zhang J."/>
            <person name="Zhou S."/>
            <person name="Dickman M.B."/>
            <person name="Schulze-Lefert P."/>
            <person name="Ver Loren van Themaat E."/>
            <person name="Ma L.-J."/>
            <person name="Vaillancourt L.J."/>
        </authorList>
    </citation>
    <scope>NUCLEOTIDE SEQUENCE [LARGE SCALE GENOMIC DNA]</scope>
    <source>
        <strain evidence="3">M1.001 / M2 / FGSC 10212</strain>
    </source>
</reference>
<evidence type="ECO:0000313" key="3">
    <source>
        <dbReference type="Proteomes" id="UP000008782"/>
    </source>
</evidence>
<keyword evidence="3" id="KW-1185">Reference proteome</keyword>
<proteinExistence type="predicted"/>
<protein>
    <submittedName>
        <fullName evidence="2">Uncharacterized protein</fullName>
    </submittedName>
</protein>